<feature type="compositionally biased region" description="Low complexity" evidence="1">
    <location>
        <begin position="13"/>
        <end position="22"/>
    </location>
</feature>
<dbReference type="EMBL" id="MU150238">
    <property type="protein sequence ID" value="KAF9467121.1"/>
    <property type="molecule type" value="Genomic_DNA"/>
</dbReference>
<keyword evidence="3" id="KW-1185">Reference proteome</keyword>
<dbReference type="AlphaFoldDB" id="A0A9P6CI28"/>
<dbReference type="Proteomes" id="UP000807353">
    <property type="component" value="Unassembled WGS sequence"/>
</dbReference>
<evidence type="ECO:0000256" key="1">
    <source>
        <dbReference type="SAM" id="MobiDB-lite"/>
    </source>
</evidence>
<proteinExistence type="predicted"/>
<accession>A0A9P6CI28</accession>
<evidence type="ECO:0000313" key="2">
    <source>
        <dbReference type="EMBL" id="KAF9467121.1"/>
    </source>
</evidence>
<sequence length="234" mass="26138">MSDGTSQPALLEPPSCSPSTPTFTHHPIPARLGIPQSDVMRFCHHIPPLYPLHYLPFNNFLRQRAFKRLMVLAPSFNLSPCLCASPAEESHTILLGIAVTSSFAQSRSRSFPPSNQAIFTDSLIPYLFLSTRVVPSHLSPIQEPFIASSATPLSDPCPPFSLHRIPPTIARFSRSYREPLGQPNEFPDLSPSSSSLSPPLFGLDTDYHIPSILCAFNRPPYFFRRWFDIFFGLV</sequence>
<comment type="caution">
    <text evidence="2">The sequence shown here is derived from an EMBL/GenBank/DDBJ whole genome shotgun (WGS) entry which is preliminary data.</text>
</comment>
<organism evidence="2 3">
    <name type="scientific">Collybia nuda</name>
    <dbReference type="NCBI Taxonomy" id="64659"/>
    <lineage>
        <taxon>Eukaryota</taxon>
        <taxon>Fungi</taxon>
        <taxon>Dikarya</taxon>
        <taxon>Basidiomycota</taxon>
        <taxon>Agaricomycotina</taxon>
        <taxon>Agaricomycetes</taxon>
        <taxon>Agaricomycetidae</taxon>
        <taxon>Agaricales</taxon>
        <taxon>Tricholomatineae</taxon>
        <taxon>Clitocybaceae</taxon>
        <taxon>Collybia</taxon>
    </lineage>
</organism>
<protein>
    <submittedName>
        <fullName evidence="2">Uncharacterized protein</fullName>
    </submittedName>
</protein>
<reference evidence="2" key="1">
    <citation type="submission" date="2020-11" db="EMBL/GenBank/DDBJ databases">
        <authorList>
            <consortium name="DOE Joint Genome Institute"/>
            <person name="Ahrendt S."/>
            <person name="Riley R."/>
            <person name="Andreopoulos W."/>
            <person name="Labutti K."/>
            <person name="Pangilinan J."/>
            <person name="Ruiz-Duenas F.J."/>
            <person name="Barrasa J.M."/>
            <person name="Sanchez-Garcia M."/>
            <person name="Camarero S."/>
            <person name="Miyauchi S."/>
            <person name="Serrano A."/>
            <person name="Linde D."/>
            <person name="Babiker R."/>
            <person name="Drula E."/>
            <person name="Ayuso-Fernandez I."/>
            <person name="Pacheco R."/>
            <person name="Padilla G."/>
            <person name="Ferreira P."/>
            <person name="Barriuso J."/>
            <person name="Kellner H."/>
            <person name="Castanera R."/>
            <person name="Alfaro M."/>
            <person name="Ramirez L."/>
            <person name="Pisabarro A.G."/>
            <person name="Kuo A."/>
            <person name="Tritt A."/>
            <person name="Lipzen A."/>
            <person name="He G."/>
            <person name="Yan M."/>
            <person name="Ng V."/>
            <person name="Cullen D."/>
            <person name="Martin F."/>
            <person name="Rosso M.-N."/>
            <person name="Henrissat B."/>
            <person name="Hibbett D."/>
            <person name="Martinez A.T."/>
            <person name="Grigoriev I.V."/>
        </authorList>
    </citation>
    <scope>NUCLEOTIDE SEQUENCE</scope>
    <source>
        <strain evidence="2">CBS 247.69</strain>
    </source>
</reference>
<name>A0A9P6CI28_9AGAR</name>
<gene>
    <name evidence="2" type="ORF">BDZ94DRAFT_1249618</name>
</gene>
<feature type="region of interest" description="Disordered" evidence="1">
    <location>
        <begin position="1"/>
        <end position="22"/>
    </location>
</feature>
<evidence type="ECO:0000313" key="3">
    <source>
        <dbReference type="Proteomes" id="UP000807353"/>
    </source>
</evidence>